<reference evidence="2 3" key="1">
    <citation type="journal article" date="2015" name="Genome Announc.">
        <title>Complete Genome Sequence of Pseudoxanthomonas suwonensis Strain J1, a Cellulose-Degrading Bacterium Isolated from Leaf- and Wood-Enriched Soil.</title>
        <authorList>
            <person name="Hou L."/>
            <person name="Jiang J."/>
            <person name="Xu Z."/>
            <person name="Zhou Y."/>
            <person name="Leung F.C."/>
        </authorList>
    </citation>
    <scope>NUCLEOTIDE SEQUENCE [LARGE SCALE GENOMIC DNA]</scope>
    <source>
        <strain evidence="2 3">J1</strain>
    </source>
</reference>
<accession>A0A0E3YYS9</accession>
<dbReference type="RefSeq" id="WP_052629554.1">
    <property type="nucleotide sequence ID" value="NZ_CP011144.1"/>
</dbReference>
<feature type="transmembrane region" description="Helical" evidence="1">
    <location>
        <begin position="86"/>
        <end position="104"/>
    </location>
</feature>
<name>A0A0E3YYS9_9GAMM</name>
<dbReference type="KEGG" id="psuw:WQ53_00760"/>
<keyword evidence="1" id="KW-1133">Transmembrane helix</keyword>
<evidence type="ECO:0000256" key="1">
    <source>
        <dbReference type="SAM" id="Phobius"/>
    </source>
</evidence>
<dbReference type="AlphaFoldDB" id="A0A0E3YYS9"/>
<keyword evidence="1" id="KW-0812">Transmembrane</keyword>
<dbReference type="PATRIC" id="fig|314722.6.peg.155"/>
<dbReference type="EMBL" id="CP011144">
    <property type="protein sequence ID" value="AKC85514.1"/>
    <property type="molecule type" value="Genomic_DNA"/>
</dbReference>
<proteinExistence type="predicted"/>
<evidence type="ECO:0000313" key="2">
    <source>
        <dbReference type="EMBL" id="AKC85514.1"/>
    </source>
</evidence>
<protein>
    <submittedName>
        <fullName evidence="2">Signal peptide protein</fullName>
    </submittedName>
</protein>
<sequence length="142" mass="14729">MRILRLILAVAVGLVVGSLVNMGLIMASGHVIPPPPGADVTTTEGLRASLHLFEPRHFLFPFLAHSLGTFAGALVATLLTPGRTAGPAYVVGCAFLLGGIASVFMLPAPLWFSVLDLVLAYLPAAWLAHRVASRGAHRAAGG</sequence>
<keyword evidence="3" id="KW-1185">Reference proteome</keyword>
<feature type="transmembrane region" description="Helical" evidence="1">
    <location>
        <begin position="58"/>
        <end position="79"/>
    </location>
</feature>
<dbReference type="Proteomes" id="UP000033067">
    <property type="component" value="Chromosome"/>
</dbReference>
<keyword evidence="1" id="KW-0472">Membrane</keyword>
<evidence type="ECO:0000313" key="3">
    <source>
        <dbReference type="Proteomes" id="UP000033067"/>
    </source>
</evidence>
<gene>
    <name evidence="2" type="ORF">WQ53_00760</name>
</gene>
<dbReference type="OrthoDB" id="6025129at2"/>
<organism evidence="2 3">
    <name type="scientific">Pseudoxanthomonas suwonensis</name>
    <dbReference type="NCBI Taxonomy" id="314722"/>
    <lineage>
        <taxon>Bacteria</taxon>
        <taxon>Pseudomonadati</taxon>
        <taxon>Pseudomonadota</taxon>
        <taxon>Gammaproteobacteria</taxon>
        <taxon>Lysobacterales</taxon>
        <taxon>Lysobacteraceae</taxon>
        <taxon>Pseudoxanthomonas</taxon>
    </lineage>
</organism>